<dbReference type="RefSeq" id="WP_018978608.1">
    <property type="nucleotide sequence ID" value="NZ_BMLN01000007.1"/>
</dbReference>
<reference evidence="3" key="1">
    <citation type="journal article" date="2019" name="Int. J. Syst. Evol. Microbiol.">
        <title>The Global Catalogue of Microorganisms (GCM) 10K type strain sequencing project: providing services to taxonomists for standard genome sequencing and annotation.</title>
        <authorList>
            <consortium name="The Broad Institute Genomics Platform"/>
            <consortium name="The Broad Institute Genome Sequencing Center for Infectious Disease"/>
            <person name="Wu L."/>
            <person name="Ma J."/>
        </authorList>
    </citation>
    <scope>NUCLEOTIDE SEQUENCE [LARGE SCALE GENOMIC DNA]</scope>
    <source>
        <strain evidence="3">CGMCC 1.6964</strain>
    </source>
</reference>
<feature type="transmembrane region" description="Helical" evidence="1">
    <location>
        <begin position="53"/>
        <end position="73"/>
    </location>
</feature>
<comment type="caution">
    <text evidence="2">The sequence shown here is derived from an EMBL/GenBank/DDBJ whole genome shotgun (WGS) entry which is preliminary data.</text>
</comment>
<gene>
    <name evidence="2" type="ORF">GCM10010969_26060</name>
</gene>
<organism evidence="2 3">
    <name type="scientific">Saccharibacillus kuerlensis</name>
    <dbReference type="NCBI Taxonomy" id="459527"/>
    <lineage>
        <taxon>Bacteria</taxon>
        <taxon>Bacillati</taxon>
        <taxon>Bacillota</taxon>
        <taxon>Bacilli</taxon>
        <taxon>Bacillales</taxon>
        <taxon>Paenibacillaceae</taxon>
        <taxon>Saccharibacillus</taxon>
    </lineage>
</organism>
<keyword evidence="1" id="KW-1133">Transmembrane helix</keyword>
<feature type="transmembrane region" description="Helical" evidence="1">
    <location>
        <begin position="23"/>
        <end position="41"/>
    </location>
</feature>
<feature type="transmembrane region" description="Helical" evidence="1">
    <location>
        <begin position="108"/>
        <end position="139"/>
    </location>
</feature>
<feature type="transmembrane region" description="Helical" evidence="1">
    <location>
        <begin position="190"/>
        <end position="211"/>
    </location>
</feature>
<protein>
    <submittedName>
        <fullName evidence="2">Membrane protein</fullName>
    </submittedName>
</protein>
<dbReference type="Pfam" id="PF05857">
    <property type="entry name" value="TraX"/>
    <property type="match status" value="1"/>
</dbReference>
<dbReference type="EMBL" id="BMLN01000007">
    <property type="protein sequence ID" value="GGO02583.1"/>
    <property type="molecule type" value="Genomic_DNA"/>
</dbReference>
<keyword evidence="1" id="KW-0812">Transmembrane</keyword>
<keyword evidence="1" id="KW-0472">Membrane</keyword>
<evidence type="ECO:0000256" key="1">
    <source>
        <dbReference type="SAM" id="Phobius"/>
    </source>
</evidence>
<dbReference type="InterPro" id="IPR008875">
    <property type="entry name" value="TraX"/>
</dbReference>
<dbReference type="Proteomes" id="UP000606653">
    <property type="component" value="Unassembled WGS sequence"/>
</dbReference>
<evidence type="ECO:0000313" key="2">
    <source>
        <dbReference type="EMBL" id="GGO02583.1"/>
    </source>
</evidence>
<proteinExistence type="predicted"/>
<evidence type="ECO:0000313" key="3">
    <source>
        <dbReference type="Proteomes" id="UP000606653"/>
    </source>
</evidence>
<accession>A0ABQ2L4I0</accession>
<sequence>MQLIAMITMLIDHLGATFFQNEGWMRIVGRIAFPIYCYLLVVGYKRTRSKPRYAFRLFILALISQLPFMFAFTTTGVNVIATLLVALLIVMAIDYFKGQPWLQWAVGLLLIAATYAPMAMLKFDYATYGVLLVLIYRYMPNAWAMVGGHLVLNILLGNSIQFFSLTTTLLIAIIHSAAPEVRTEVRLPRWLWRAFYPAHLALIALIEWQLYGAGYEYNLAEIFT</sequence>
<name>A0ABQ2L4I0_9BACL</name>
<feature type="transmembrane region" description="Helical" evidence="1">
    <location>
        <begin position="159"/>
        <end position="178"/>
    </location>
</feature>
<keyword evidence="3" id="KW-1185">Reference proteome</keyword>